<comment type="caution">
    <text evidence="1">The sequence shown here is derived from an EMBL/GenBank/DDBJ whole genome shotgun (WGS) entry which is preliminary data.</text>
</comment>
<proteinExistence type="predicted"/>
<sequence>MGDIDKSDYKEFNDFIHAIDTEIEQAQIKLVCAANVQMFLTSPLGHPKRISKNIRQKVWR</sequence>
<organism evidence="1">
    <name type="scientific">termite gut metagenome</name>
    <dbReference type="NCBI Taxonomy" id="433724"/>
    <lineage>
        <taxon>unclassified sequences</taxon>
        <taxon>metagenomes</taxon>
        <taxon>organismal metagenomes</taxon>
    </lineage>
</organism>
<dbReference type="AlphaFoldDB" id="A0A5J4PZ75"/>
<reference evidence="1" key="1">
    <citation type="submission" date="2019-03" db="EMBL/GenBank/DDBJ databases">
        <title>Single cell metagenomics reveals metabolic interactions within the superorganism composed of flagellate Streblomastix strix and complex community of Bacteroidetes bacteria on its surface.</title>
        <authorList>
            <person name="Treitli S.C."/>
            <person name="Kolisko M."/>
            <person name="Husnik F."/>
            <person name="Keeling P."/>
            <person name="Hampl V."/>
        </authorList>
    </citation>
    <scope>NUCLEOTIDE SEQUENCE</scope>
    <source>
        <strain evidence="1">STM</strain>
    </source>
</reference>
<protein>
    <submittedName>
        <fullName evidence="1">Uncharacterized protein</fullName>
    </submittedName>
</protein>
<evidence type="ECO:0000313" key="1">
    <source>
        <dbReference type="EMBL" id="KAA6313894.1"/>
    </source>
</evidence>
<dbReference type="EMBL" id="SNRY01005878">
    <property type="protein sequence ID" value="KAA6313894.1"/>
    <property type="molecule type" value="Genomic_DNA"/>
</dbReference>
<accession>A0A5J4PZ75</accession>
<name>A0A5J4PZ75_9ZZZZ</name>
<gene>
    <name evidence="1" type="ORF">EZS27_035410</name>
</gene>